<protein>
    <recommendedName>
        <fullName evidence="1">Kazal-like domain-containing protein</fullName>
    </recommendedName>
</protein>
<dbReference type="Pfam" id="PF00050">
    <property type="entry name" value="Kazal_1"/>
    <property type="match status" value="1"/>
</dbReference>
<dbReference type="AlphaFoldDB" id="A0A8D2KIJ7"/>
<dbReference type="Proteomes" id="UP000694417">
    <property type="component" value="Unplaced"/>
</dbReference>
<sequence length="70" mass="8136">TRKCGYCAVYTEHILLCFRETLPICGTNDGHTYCNKCIFSFGVVIILDFGHLNRCEIIRNCFKLNFLRNI</sequence>
<evidence type="ECO:0000259" key="1">
    <source>
        <dbReference type="PROSITE" id="PS51465"/>
    </source>
</evidence>
<feature type="domain" description="Kazal-like" evidence="1">
    <location>
        <begin position="6"/>
        <end position="57"/>
    </location>
</feature>
<proteinExistence type="predicted"/>
<keyword evidence="3" id="KW-1185">Reference proteome</keyword>
<accession>A0A8D2KIJ7</accession>
<evidence type="ECO:0000313" key="3">
    <source>
        <dbReference type="Proteomes" id="UP000694417"/>
    </source>
</evidence>
<organism evidence="2 3">
    <name type="scientific">Urocitellus parryii</name>
    <name type="common">Arctic ground squirrel</name>
    <name type="synonym">Spermophilus parryii</name>
    <dbReference type="NCBI Taxonomy" id="9999"/>
    <lineage>
        <taxon>Eukaryota</taxon>
        <taxon>Metazoa</taxon>
        <taxon>Chordata</taxon>
        <taxon>Craniata</taxon>
        <taxon>Vertebrata</taxon>
        <taxon>Euteleostomi</taxon>
        <taxon>Mammalia</taxon>
        <taxon>Eutheria</taxon>
        <taxon>Euarchontoglires</taxon>
        <taxon>Glires</taxon>
        <taxon>Rodentia</taxon>
        <taxon>Sciuromorpha</taxon>
        <taxon>Sciuridae</taxon>
        <taxon>Xerinae</taxon>
        <taxon>Marmotini</taxon>
        <taxon>Urocitellus</taxon>
    </lineage>
</organism>
<dbReference type="SUPFAM" id="SSF100895">
    <property type="entry name" value="Kazal-type serine protease inhibitors"/>
    <property type="match status" value="1"/>
</dbReference>
<name>A0A8D2KIJ7_UROPR</name>
<dbReference type="PROSITE" id="PS51465">
    <property type="entry name" value="KAZAL_2"/>
    <property type="match status" value="1"/>
</dbReference>
<dbReference type="Ensembl" id="ENSUPAT00010018666.1">
    <property type="protein sequence ID" value="ENSUPAP00010016371.1"/>
    <property type="gene ID" value="ENSUPAG00010013059.1"/>
</dbReference>
<reference evidence="2" key="2">
    <citation type="submission" date="2025-09" db="UniProtKB">
        <authorList>
            <consortium name="Ensembl"/>
        </authorList>
    </citation>
    <scope>IDENTIFICATION</scope>
</reference>
<evidence type="ECO:0000313" key="2">
    <source>
        <dbReference type="Ensembl" id="ENSUPAP00010016371.1"/>
    </source>
</evidence>
<dbReference type="InterPro" id="IPR002350">
    <property type="entry name" value="Kazal_dom"/>
</dbReference>
<reference evidence="2" key="1">
    <citation type="submission" date="2025-08" db="UniProtKB">
        <authorList>
            <consortium name="Ensembl"/>
        </authorList>
    </citation>
    <scope>IDENTIFICATION</scope>
</reference>
<dbReference type="InterPro" id="IPR036058">
    <property type="entry name" value="Kazal_dom_sf"/>
</dbReference>